<name>A0A845AIL2_9SPHN</name>
<sequence length="255" mass="27906">MPMSPLARNLTRVLALVSASPLLLSAQGMHVGFDDRLLAGHNRARLAMGMAPMQWDNRLARDAQVWANKLASTGQFYHSPDVPGKPLEGENLWAGTTGAFTPEDMVGLWLKEKRFFRHGSFPNNSTTGNILDVAHYTQVIWHDTRKVGCALAHGDGEDVLVCRYSTYGNVVGDNPLKPNPALQRLDFAPSLQVAAGNDDDLGSISFTPAVIEPFRIALPETQLKLDESDYTPLFATQPVQVGKVTISPFDLPQID</sequence>
<reference evidence="3 4" key="1">
    <citation type="submission" date="2019-12" db="EMBL/GenBank/DDBJ databases">
        <title>Genomic-based taxomic classification of the family Erythrobacteraceae.</title>
        <authorList>
            <person name="Xu L."/>
        </authorList>
    </citation>
    <scope>NUCLEOTIDE SEQUENCE [LARGE SCALE GENOMIC DNA]</scope>
    <source>
        <strain evidence="3 4">KEMB 9005-328</strain>
    </source>
</reference>
<evidence type="ECO:0000256" key="1">
    <source>
        <dbReference type="SAM" id="SignalP"/>
    </source>
</evidence>
<feature type="domain" description="SCP" evidence="2">
    <location>
        <begin position="31"/>
        <end position="172"/>
    </location>
</feature>
<comment type="caution">
    <text evidence="3">The sequence shown here is derived from an EMBL/GenBank/DDBJ whole genome shotgun (WGS) entry which is preliminary data.</text>
</comment>
<dbReference type="Proteomes" id="UP000439780">
    <property type="component" value="Unassembled WGS sequence"/>
</dbReference>
<feature type="chain" id="PRO_5032936142" description="SCP domain-containing protein" evidence="1">
    <location>
        <begin position="27"/>
        <end position="255"/>
    </location>
</feature>
<dbReference type="InterPro" id="IPR001283">
    <property type="entry name" value="CRISP-related"/>
</dbReference>
<dbReference type="PANTHER" id="PTHR10334">
    <property type="entry name" value="CYSTEINE-RICH SECRETORY PROTEIN-RELATED"/>
    <property type="match status" value="1"/>
</dbReference>
<keyword evidence="1" id="KW-0732">Signal</keyword>
<dbReference type="InterPro" id="IPR002413">
    <property type="entry name" value="V5_allergen-like"/>
</dbReference>
<dbReference type="OrthoDB" id="9794228at2"/>
<evidence type="ECO:0000313" key="3">
    <source>
        <dbReference type="EMBL" id="MXP28751.1"/>
    </source>
</evidence>
<dbReference type="SMART" id="SM00198">
    <property type="entry name" value="SCP"/>
    <property type="match status" value="1"/>
</dbReference>
<dbReference type="PRINTS" id="PR00838">
    <property type="entry name" value="V5ALLERGEN"/>
</dbReference>
<dbReference type="SUPFAM" id="SSF55797">
    <property type="entry name" value="PR-1-like"/>
    <property type="match status" value="1"/>
</dbReference>
<dbReference type="InterPro" id="IPR014044">
    <property type="entry name" value="CAP_dom"/>
</dbReference>
<dbReference type="Pfam" id="PF00188">
    <property type="entry name" value="CAP"/>
    <property type="match status" value="1"/>
</dbReference>
<dbReference type="PRINTS" id="PR00837">
    <property type="entry name" value="V5TPXLIKE"/>
</dbReference>
<dbReference type="Gene3D" id="3.40.33.10">
    <property type="entry name" value="CAP"/>
    <property type="match status" value="1"/>
</dbReference>
<evidence type="ECO:0000313" key="4">
    <source>
        <dbReference type="Proteomes" id="UP000439780"/>
    </source>
</evidence>
<accession>A0A845AIL2</accession>
<dbReference type="AlphaFoldDB" id="A0A845AIL2"/>
<feature type="signal peptide" evidence="1">
    <location>
        <begin position="1"/>
        <end position="26"/>
    </location>
</feature>
<evidence type="ECO:0000259" key="2">
    <source>
        <dbReference type="SMART" id="SM00198"/>
    </source>
</evidence>
<dbReference type="InterPro" id="IPR035940">
    <property type="entry name" value="CAP_sf"/>
</dbReference>
<dbReference type="EMBL" id="WTYA01000005">
    <property type="protein sequence ID" value="MXP28751.1"/>
    <property type="molecule type" value="Genomic_DNA"/>
</dbReference>
<proteinExistence type="predicted"/>
<keyword evidence="4" id="KW-1185">Reference proteome</keyword>
<organism evidence="3 4">
    <name type="scientific">Qipengyuania algicida</name>
    <dbReference type="NCBI Taxonomy" id="1836209"/>
    <lineage>
        <taxon>Bacteria</taxon>
        <taxon>Pseudomonadati</taxon>
        <taxon>Pseudomonadota</taxon>
        <taxon>Alphaproteobacteria</taxon>
        <taxon>Sphingomonadales</taxon>
        <taxon>Erythrobacteraceae</taxon>
        <taxon>Qipengyuania</taxon>
    </lineage>
</organism>
<protein>
    <recommendedName>
        <fullName evidence="2">SCP domain-containing protein</fullName>
    </recommendedName>
</protein>
<gene>
    <name evidence="3" type="ORF">GRI58_07945</name>
</gene>